<sequence length="149" mass="16590">MPSVRCPIPNCEYVTDDLDAAIVAALITAHSAVHSQNNFAAAKVEKVKRPTLSTAGTSEEWQYFLSRCADYVEAMKLVGKDKVIQLLECCDEPLRKDLTRSAGGSLTNKTEEEVIAAIKRLAVREENTTVARVALHNMRQDREEPVRNF</sequence>
<keyword evidence="2" id="KW-1185">Reference proteome</keyword>
<reference evidence="1" key="1">
    <citation type="submission" date="2019-08" db="EMBL/GenBank/DDBJ databases">
        <title>The improved chromosome-level genome for the pearl oyster Pinctada fucata martensii using PacBio sequencing and Hi-C.</title>
        <authorList>
            <person name="Zheng Z."/>
        </authorList>
    </citation>
    <scope>NUCLEOTIDE SEQUENCE</scope>
    <source>
        <strain evidence="1">ZZ-2019</strain>
        <tissue evidence="1">Adductor muscle</tissue>
    </source>
</reference>
<organism evidence="1 2">
    <name type="scientific">Pinctada imbricata</name>
    <name type="common">Atlantic pearl-oyster</name>
    <name type="synonym">Pinctada martensii</name>
    <dbReference type="NCBI Taxonomy" id="66713"/>
    <lineage>
        <taxon>Eukaryota</taxon>
        <taxon>Metazoa</taxon>
        <taxon>Spiralia</taxon>
        <taxon>Lophotrochozoa</taxon>
        <taxon>Mollusca</taxon>
        <taxon>Bivalvia</taxon>
        <taxon>Autobranchia</taxon>
        <taxon>Pteriomorphia</taxon>
        <taxon>Pterioida</taxon>
        <taxon>Pterioidea</taxon>
        <taxon>Pteriidae</taxon>
        <taxon>Pinctada</taxon>
    </lineage>
</organism>
<dbReference type="Proteomes" id="UP001186944">
    <property type="component" value="Unassembled WGS sequence"/>
</dbReference>
<evidence type="ECO:0000313" key="1">
    <source>
        <dbReference type="EMBL" id="KAK3101405.1"/>
    </source>
</evidence>
<dbReference type="AlphaFoldDB" id="A0AA88YKK7"/>
<dbReference type="EMBL" id="VSWD01000005">
    <property type="protein sequence ID" value="KAK3101405.1"/>
    <property type="molecule type" value="Genomic_DNA"/>
</dbReference>
<accession>A0AA88YKK7</accession>
<protein>
    <submittedName>
        <fullName evidence="1">Uncharacterized protein</fullName>
    </submittedName>
</protein>
<gene>
    <name evidence="1" type="ORF">FSP39_003328</name>
</gene>
<evidence type="ECO:0000313" key="2">
    <source>
        <dbReference type="Proteomes" id="UP001186944"/>
    </source>
</evidence>
<comment type="caution">
    <text evidence="1">The sequence shown here is derived from an EMBL/GenBank/DDBJ whole genome shotgun (WGS) entry which is preliminary data.</text>
</comment>
<proteinExistence type="predicted"/>
<name>A0AA88YKK7_PINIB</name>